<dbReference type="Proteomes" id="UP000326961">
    <property type="component" value="Chromosome"/>
</dbReference>
<protein>
    <submittedName>
        <fullName evidence="1">Uncharacterized protein</fullName>
    </submittedName>
</protein>
<reference evidence="1 2" key="1">
    <citation type="submission" date="2018-09" db="EMBL/GenBank/DDBJ databases">
        <title>A clostridial neurotoxin that targets Anopheles mosquitoes.</title>
        <authorList>
            <person name="Contreras E."/>
            <person name="Masuyer G."/>
            <person name="Qureshi N."/>
            <person name="Chawla S."/>
            <person name="Lim H.L."/>
            <person name="Chen J."/>
            <person name="Stenmark P."/>
            <person name="Gill S."/>
        </authorList>
    </citation>
    <scope>NUCLEOTIDE SEQUENCE [LARGE SCALE GENOMIC DNA]</scope>
    <source>
        <strain evidence="1 2">Cbm</strain>
    </source>
</reference>
<name>A0A5P3XBF2_PARBF</name>
<evidence type="ECO:0000313" key="2">
    <source>
        <dbReference type="Proteomes" id="UP000326961"/>
    </source>
</evidence>
<proteinExistence type="predicted"/>
<gene>
    <name evidence="1" type="ORF">D4A35_00400</name>
</gene>
<dbReference type="RefSeq" id="WP_199874261.1">
    <property type="nucleotide sequence ID" value="NZ_RAHB01000005.1"/>
</dbReference>
<accession>A0A5P3XBF2</accession>
<evidence type="ECO:0000313" key="1">
    <source>
        <dbReference type="EMBL" id="QEZ67464.1"/>
    </source>
</evidence>
<organism evidence="1 2">
    <name type="scientific">Paraclostridium bifermentans</name>
    <name type="common">Clostridium bifermentans</name>
    <dbReference type="NCBI Taxonomy" id="1490"/>
    <lineage>
        <taxon>Bacteria</taxon>
        <taxon>Bacillati</taxon>
        <taxon>Bacillota</taxon>
        <taxon>Clostridia</taxon>
        <taxon>Peptostreptococcales</taxon>
        <taxon>Peptostreptococcaceae</taxon>
        <taxon>Paraclostridium</taxon>
    </lineage>
</organism>
<dbReference type="EMBL" id="CP032452">
    <property type="protein sequence ID" value="QEZ67464.1"/>
    <property type="molecule type" value="Genomic_DNA"/>
</dbReference>
<sequence length="65" mass="7924">MCMHRVNGPIYRMPNFTMYHLYHQLDTNHITADNFIRNSILLNTFYNSENIDKTIEFNIRKNKFL</sequence>
<dbReference type="AlphaFoldDB" id="A0A5P3XBF2"/>